<accession>A0A1Y2BHR8</accession>
<protein>
    <submittedName>
        <fullName evidence="1">Uncharacterized protein</fullName>
    </submittedName>
</protein>
<proteinExistence type="predicted"/>
<dbReference type="AlphaFoldDB" id="A0A1Y2BHR8"/>
<gene>
    <name evidence="1" type="ORF">BCR39DRAFT_517685</name>
</gene>
<organism evidence="1 2">
    <name type="scientific">Naematelia encephala</name>
    <dbReference type="NCBI Taxonomy" id="71784"/>
    <lineage>
        <taxon>Eukaryota</taxon>
        <taxon>Fungi</taxon>
        <taxon>Dikarya</taxon>
        <taxon>Basidiomycota</taxon>
        <taxon>Agaricomycotina</taxon>
        <taxon>Tremellomycetes</taxon>
        <taxon>Tremellales</taxon>
        <taxon>Naemateliaceae</taxon>
        <taxon>Naematelia</taxon>
    </lineage>
</organism>
<evidence type="ECO:0000313" key="1">
    <source>
        <dbReference type="EMBL" id="ORY34323.1"/>
    </source>
</evidence>
<sequence>MQSRVIGVVQSSNALTGVIHTWYHFVLCMTSRLRVWNTHTHRSYIPVIHLLDRLQGTVRTCRVKFVFAFFYGRVVFMFRVRVRVRVLVRALCQVDPGSRRKSHLIPDNSICVYILEIRKQSIIVSLHFYHDTIVVVSFIRMTRHHASLLVTCTCTLLI</sequence>
<name>A0A1Y2BHR8_9TREE</name>
<comment type="caution">
    <text evidence="1">The sequence shown here is derived from an EMBL/GenBank/DDBJ whole genome shotgun (WGS) entry which is preliminary data.</text>
</comment>
<evidence type="ECO:0000313" key="2">
    <source>
        <dbReference type="Proteomes" id="UP000193986"/>
    </source>
</evidence>
<dbReference type="Proteomes" id="UP000193986">
    <property type="component" value="Unassembled WGS sequence"/>
</dbReference>
<dbReference type="EMBL" id="MCFC01000003">
    <property type="protein sequence ID" value="ORY34323.1"/>
    <property type="molecule type" value="Genomic_DNA"/>
</dbReference>
<reference evidence="1 2" key="1">
    <citation type="submission" date="2016-07" db="EMBL/GenBank/DDBJ databases">
        <title>Pervasive Adenine N6-methylation of Active Genes in Fungi.</title>
        <authorList>
            <consortium name="DOE Joint Genome Institute"/>
            <person name="Mondo S.J."/>
            <person name="Dannebaum R.O."/>
            <person name="Kuo R.C."/>
            <person name="Labutti K."/>
            <person name="Haridas S."/>
            <person name="Kuo A."/>
            <person name="Salamov A."/>
            <person name="Ahrendt S.R."/>
            <person name="Lipzen A."/>
            <person name="Sullivan W."/>
            <person name="Andreopoulos W.B."/>
            <person name="Clum A."/>
            <person name="Lindquist E."/>
            <person name="Daum C."/>
            <person name="Ramamoorthy G.K."/>
            <person name="Gryganskyi A."/>
            <person name="Culley D."/>
            <person name="Magnuson J.K."/>
            <person name="James T.Y."/>
            <person name="O'Malley M.A."/>
            <person name="Stajich J.E."/>
            <person name="Spatafora J.W."/>
            <person name="Visel A."/>
            <person name="Grigoriev I.V."/>
        </authorList>
    </citation>
    <scope>NUCLEOTIDE SEQUENCE [LARGE SCALE GENOMIC DNA]</scope>
    <source>
        <strain evidence="1 2">68-887.2</strain>
    </source>
</reference>
<keyword evidence="2" id="KW-1185">Reference proteome</keyword>
<dbReference type="InParanoid" id="A0A1Y2BHR8"/>